<name>A0A6B3NKX2_9CYAN</name>
<feature type="non-terminal residue" evidence="3">
    <location>
        <position position="1"/>
    </location>
</feature>
<comment type="caution">
    <text evidence="3">The sequence shown here is derived from an EMBL/GenBank/DDBJ whole genome shotgun (WGS) entry which is preliminary data.</text>
</comment>
<dbReference type="EMBL" id="JAAHFQ010001119">
    <property type="protein sequence ID" value="NER32217.1"/>
    <property type="molecule type" value="Genomic_DNA"/>
</dbReference>
<feature type="transmembrane region" description="Helical" evidence="2">
    <location>
        <begin position="98"/>
        <end position="117"/>
    </location>
</feature>
<evidence type="ECO:0000256" key="1">
    <source>
        <dbReference type="SAM" id="Coils"/>
    </source>
</evidence>
<keyword evidence="2" id="KW-1133">Transmembrane helix</keyword>
<organism evidence="3">
    <name type="scientific">Symploca sp. SIO1C4</name>
    <dbReference type="NCBI Taxonomy" id="2607765"/>
    <lineage>
        <taxon>Bacteria</taxon>
        <taxon>Bacillati</taxon>
        <taxon>Cyanobacteriota</taxon>
        <taxon>Cyanophyceae</taxon>
        <taxon>Coleofasciculales</taxon>
        <taxon>Coleofasciculaceae</taxon>
        <taxon>Symploca</taxon>
    </lineage>
</organism>
<proteinExistence type="predicted"/>
<reference evidence="3" key="1">
    <citation type="submission" date="2019-11" db="EMBL/GenBank/DDBJ databases">
        <title>Genomic insights into an expanded diversity of filamentous marine cyanobacteria reveals the extraordinary biosynthetic potential of Moorea and Okeania.</title>
        <authorList>
            <person name="Ferreira Leao T."/>
            <person name="Wang M."/>
            <person name="Moss N."/>
            <person name="Da Silva R."/>
            <person name="Sanders J."/>
            <person name="Nurk S."/>
            <person name="Gurevich A."/>
            <person name="Humphrey G."/>
            <person name="Reher R."/>
            <person name="Zhu Q."/>
            <person name="Belda-Ferre P."/>
            <person name="Glukhov E."/>
            <person name="Rex R."/>
            <person name="Dorrestein P.C."/>
            <person name="Knight R."/>
            <person name="Pevzner P."/>
            <person name="Gerwick W.H."/>
            <person name="Gerwick L."/>
        </authorList>
    </citation>
    <scope>NUCLEOTIDE SEQUENCE</scope>
    <source>
        <strain evidence="3">SIO1C4</strain>
    </source>
</reference>
<evidence type="ECO:0000313" key="3">
    <source>
        <dbReference type="EMBL" id="NER32217.1"/>
    </source>
</evidence>
<keyword evidence="2" id="KW-0472">Membrane</keyword>
<gene>
    <name evidence="3" type="ORF">F6J89_32605</name>
</gene>
<keyword evidence="1" id="KW-0175">Coiled coil</keyword>
<accession>A0A6B3NKX2</accession>
<sequence>AATEANDPLWQTLNPGIQAQEDLKKAEEQLHKQEQKLQRQRTNLETKFKRQSGRQATLAFWTPLINAFARIHYSEEQVEQATAEGKKLRLLVDTLKTWQGLVALWLLSLLVVVGPVLPGTIQALWITDGSTQILHLCRRDERKGRETKRKQDQWIFLPTPKR</sequence>
<protein>
    <submittedName>
        <fullName evidence="3">Uncharacterized protein</fullName>
    </submittedName>
</protein>
<evidence type="ECO:0000256" key="2">
    <source>
        <dbReference type="SAM" id="Phobius"/>
    </source>
</evidence>
<dbReference type="AlphaFoldDB" id="A0A6B3NKX2"/>
<feature type="coiled-coil region" evidence="1">
    <location>
        <begin position="16"/>
        <end position="47"/>
    </location>
</feature>
<keyword evidence="2" id="KW-0812">Transmembrane</keyword>